<organism evidence="8 9">
    <name type="scientific">Clytia hemisphaerica</name>
    <dbReference type="NCBI Taxonomy" id="252671"/>
    <lineage>
        <taxon>Eukaryota</taxon>
        <taxon>Metazoa</taxon>
        <taxon>Cnidaria</taxon>
        <taxon>Hydrozoa</taxon>
        <taxon>Hydroidolina</taxon>
        <taxon>Leptothecata</taxon>
        <taxon>Obeliida</taxon>
        <taxon>Clytiidae</taxon>
        <taxon>Clytia</taxon>
    </lineage>
</organism>
<keyword evidence="5 7" id="KW-1133">Transmembrane helix</keyword>
<dbReference type="Proteomes" id="UP000594262">
    <property type="component" value="Unplaced"/>
</dbReference>
<feature type="transmembrane region" description="Helical" evidence="7">
    <location>
        <begin position="39"/>
        <end position="60"/>
    </location>
</feature>
<dbReference type="Pfam" id="PF09815">
    <property type="entry name" value="XK-related"/>
    <property type="match status" value="1"/>
</dbReference>
<feature type="transmembrane region" description="Helical" evidence="7">
    <location>
        <begin position="247"/>
        <end position="264"/>
    </location>
</feature>
<feature type="transmembrane region" description="Helical" evidence="7">
    <location>
        <begin position="151"/>
        <end position="174"/>
    </location>
</feature>
<evidence type="ECO:0000256" key="2">
    <source>
        <dbReference type="ARBA" id="ARBA00008789"/>
    </source>
</evidence>
<evidence type="ECO:0000256" key="5">
    <source>
        <dbReference type="ARBA" id="ARBA00022989"/>
    </source>
</evidence>
<dbReference type="InterPro" id="IPR018629">
    <property type="entry name" value="XK-rel"/>
</dbReference>
<dbReference type="GO" id="GO:0005886">
    <property type="term" value="C:plasma membrane"/>
    <property type="evidence" value="ECO:0007669"/>
    <property type="project" value="UniProtKB-SubCell"/>
</dbReference>
<evidence type="ECO:0000256" key="4">
    <source>
        <dbReference type="ARBA" id="ARBA00022692"/>
    </source>
</evidence>
<keyword evidence="3" id="KW-1003">Cell membrane</keyword>
<dbReference type="OrthoDB" id="8190653at2759"/>
<evidence type="ECO:0000256" key="7">
    <source>
        <dbReference type="RuleBase" id="RU910716"/>
    </source>
</evidence>
<reference evidence="8" key="1">
    <citation type="submission" date="2021-01" db="UniProtKB">
        <authorList>
            <consortium name="EnsemblMetazoa"/>
        </authorList>
    </citation>
    <scope>IDENTIFICATION</scope>
</reference>
<evidence type="ECO:0000313" key="8">
    <source>
        <dbReference type="EnsemblMetazoa" id="CLYHEMP014693.2"/>
    </source>
</evidence>
<keyword evidence="4 7" id="KW-0812">Transmembrane</keyword>
<feature type="transmembrane region" description="Helical" evidence="7">
    <location>
        <begin position="270"/>
        <end position="292"/>
    </location>
</feature>
<dbReference type="EnsemblMetazoa" id="CLYHEMT014693.2">
    <property type="protein sequence ID" value="CLYHEMP014693.2"/>
    <property type="gene ID" value="CLYHEMG014693"/>
</dbReference>
<feature type="transmembrane region" description="Helical" evidence="7">
    <location>
        <begin position="313"/>
        <end position="338"/>
    </location>
</feature>
<keyword evidence="9" id="KW-1185">Reference proteome</keyword>
<dbReference type="PANTHER" id="PTHR16024:SF6">
    <property type="entry name" value="XK-RELATED PROTEIN"/>
    <property type="match status" value="1"/>
</dbReference>
<evidence type="ECO:0000256" key="6">
    <source>
        <dbReference type="ARBA" id="ARBA00023136"/>
    </source>
</evidence>
<comment type="subcellular location">
    <subcellularLocation>
        <location evidence="1">Cell membrane</location>
        <topology evidence="1">Multi-pass membrane protein</topology>
    </subcellularLocation>
    <subcellularLocation>
        <location evidence="7">Membrane</location>
        <topology evidence="7">Multi-pass membrane protein</topology>
    </subcellularLocation>
</comment>
<evidence type="ECO:0000313" key="9">
    <source>
        <dbReference type="Proteomes" id="UP000594262"/>
    </source>
</evidence>
<keyword evidence="6 7" id="KW-0472">Membrane</keyword>
<dbReference type="AlphaFoldDB" id="A0A7M5WYB4"/>
<protein>
    <recommendedName>
        <fullName evidence="7">XK-related protein</fullName>
    </recommendedName>
</protein>
<dbReference type="InterPro" id="IPR050895">
    <property type="entry name" value="XK-related_scramblase"/>
</dbReference>
<dbReference type="PANTHER" id="PTHR16024">
    <property type="entry name" value="XK-RELATED PROTEIN"/>
    <property type="match status" value="1"/>
</dbReference>
<evidence type="ECO:0000256" key="1">
    <source>
        <dbReference type="ARBA" id="ARBA00004651"/>
    </source>
</evidence>
<feature type="transmembrane region" description="Helical" evidence="7">
    <location>
        <begin position="181"/>
        <end position="201"/>
    </location>
</feature>
<feature type="transmembrane region" description="Helical" evidence="7">
    <location>
        <begin position="81"/>
        <end position="102"/>
    </location>
</feature>
<name>A0A7M5WYB4_9CNID</name>
<dbReference type="GeneID" id="136803240"/>
<sequence>MEKTTGHIISTLLCIFFSLLDNYTDIAQSVIHFCNHKRWYGHLTMALVVAPALINSVYTACMFYCNKGRIVHNVKFPYPKVVYVLCFLLHGHYARQIIWIYALRTKALNERLAKELVSTGRDMSFYLEIFLESMPQMMLQLYIMTVIYGELRLMGCITLFTSFVATSWGLLLLYNDGKERFFAFLINGFWLASRVLSLAVFSSIRRFAIFAILSVHFLFVLPLWFYESKRHPLAEERLTRRGFCHTFVSDFFFAILYAVCNTVTPMITRYYFPLSFMFIIENVVCAVTVYYFGEVKRIVNGEKAYIKFKNWPYASTFMVGFYTVTIIAFLLTLTVQLIKCSNRIDKTFMQSNIRKIISKIRPIEAIKKSVFRRRGTNNEAGLRTIRSES</sequence>
<evidence type="ECO:0000256" key="3">
    <source>
        <dbReference type="ARBA" id="ARBA00022475"/>
    </source>
</evidence>
<dbReference type="RefSeq" id="XP_066916066.1">
    <property type="nucleotide sequence ID" value="XM_067059965.1"/>
</dbReference>
<accession>A0A7M5WYB4</accession>
<proteinExistence type="inferred from homology"/>
<dbReference type="RefSeq" id="XP_066916067.1">
    <property type="nucleotide sequence ID" value="XM_067059966.1"/>
</dbReference>
<feature type="transmembrane region" description="Helical" evidence="7">
    <location>
        <begin position="207"/>
        <end position="226"/>
    </location>
</feature>
<comment type="similarity">
    <text evidence="2 7">Belongs to the XK family.</text>
</comment>